<dbReference type="Gene3D" id="3.40.91.30">
    <property type="match status" value="1"/>
</dbReference>
<dbReference type="EMBL" id="SDOZ01000002">
    <property type="protein sequence ID" value="RXZ60998.1"/>
    <property type="molecule type" value="Genomic_DNA"/>
</dbReference>
<sequence length="231" mass="26982">MKNENSTCPICGNPTSIWYGNARKDKLCREHAQQMKEGIIEQCPNCGKWHTTGKPCECKSKAIRYSENVNNSELTCIICGEPSNGKHFCRSCYAKYKDRSVDIRITHCTETEILDEYGNLIYTCDDGRKVRSRAEAIICSWLYNNKIRIKYEEPVYYRDEESGETKTLHPDFFLPDYELYIEYNELSNPKYLKSKEYTQKIYDKLGLKVLIMTDKDLQDVAACLKPRLFVR</sequence>
<keyword evidence="2" id="KW-1185">Reference proteome</keyword>
<dbReference type="OrthoDB" id="163373at2"/>
<dbReference type="Proteomes" id="UP000291269">
    <property type="component" value="Unassembled WGS sequence"/>
</dbReference>
<name>A0A4Q2K8I1_9FIRM</name>
<accession>A0A4Q2K8I1</accession>
<dbReference type="RefSeq" id="WP_129223233.1">
    <property type="nucleotide sequence ID" value="NZ_SDOZ01000002.1"/>
</dbReference>
<reference evidence="1 2" key="1">
    <citation type="journal article" date="2019" name="Gut">
        <title>Antibiotics-induced monodominance of a novel gut bacterial order.</title>
        <authorList>
            <person name="Hildebrand F."/>
            <person name="Moitinho-Silva L."/>
            <person name="Blasche S."/>
            <person name="Jahn M.T."/>
            <person name="Gossmann T.I."/>
            <person name="Heuerta-Cepas J."/>
            <person name="Hercog R."/>
            <person name="Luetge M."/>
            <person name="Bahram M."/>
            <person name="Pryszlak A."/>
            <person name="Alves R.J."/>
            <person name="Waszak S.M."/>
            <person name="Zhu A."/>
            <person name="Ye L."/>
            <person name="Costea P.I."/>
            <person name="Aalvink S."/>
            <person name="Belzer C."/>
            <person name="Forslund S.K."/>
            <person name="Sunagawa S."/>
            <person name="Hentschel U."/>
            <person name="Merten C."/>
            <person name="Patil K.R."/>
            <person name="Benes V."/>
            <person name="Bork P."/>
        </authorList>
    </citation>
    <scope>NUCLEOTIDE SEQUENCE [LARGE SCALE GENOMIC DNA]</scope>
    <source>
        <strain evidence="1 2">HDS1380</strain>
    </source>
</reference>
<gene>
    <name evidence="1" type="ORF">ESZ91_01035</name>
</gene>
<dbReference type="AlphaFoldDB" id="A0A4Q2K8I1"/>
<protein>
    <submittedName>
        <fullName evidence="1">Uncharacterized protein</fullName>
    </submittedName>
</protein>
<comment type="caution">
    <text evidence="1">The sequence shown here is derived from an EMBL/GenBank/DDBJ whole genome shotgun (WGS) entry which is preliminary data.</text>
</comment>
<evidence type="ECO:0000313" key="1">
    <source>
        <dbReference type="EMBL" id="RXZ60998.1"/>
    </source>
</evidence>
<organism evidence="1 2">
    <name type="scientific">Candidatus Borkfalkia ceftriaxoniphila</name>
    <dbReference type="NCBI Taxonomy" id="2508949"/>
    <lineage>
        <taxon>Bacteria</taxon>
        <taxon>Bacillati</taxon>
        <taxon>Bacillota</taxon>
        <taxon>Clostridia</taxon>
        <taxon>Christensenellales</taxon>
        <taxon>Christensenellaceae</taxon>
        <taxon>Candidatus Borkfalkia</taxon>
    </lineage>
</organism>
<evidence type="ECO:0000313" key="2">
    <source>
        <dbReference type="Proteomes" id="UP000291269"/>
    </source>
</evidence>
<proteinExistence type="predicted"/>